<organism evidence="4 5">
    <name type="scientific">Rhodobaculum claviforme</name>
    <dbReference type="NCBI Taxonomy" id="1549854"/>
    <lineage>
        <taxon>Bacteria</taxon>
        <taxon>Pseudomonadati</taxon>
        <taxon>Pseudomonadota</taxon>
        <taxon>Alphaproteobacteria</taxon>
        <taxon>Rhodobacterales</taxon>
        <taxon>Paracoccaceae</taxon>
        <taxon>Rhodobaculum</taxon>
    </lineage>
</organism>
<evidence type="ECO:0000313" key="4">
    <source>
        <dbReference type="EMBL" id="MBK5927395.1"/>
    </source>
</evidence>
<gene>
    <name evidence="4" type="ORF">CCR87_08660</name>
</gene>
<dbReference type="PANTHER" id="PTHR42852:SF18">
    <property type="entry name" value="CHROMOSOME UNDETERMINED SCAFFOLD_47, WHOLE GENOME SHOTGUN SEQUENCE"/>
    <property type="match status" value="1"/>
</dbReference>
<keyword evidence="1" id="KW-0676">Redox-active center</keyword>
<keyword evidence="2" id="KW-0732">Signal</keyword>
<evidence type="ECO:0000256" key="1">
    <source>
        <dbReference type="ARBA" id="ARBA00023284"/>
    </source>
</evidence>
<dbReference type="InterPro" id="IPR013766">
    <property type="entry name" value="Thioredoxin_domain"/>
</dbReference>
<dbReference type="GO" id="GO:0015036">
    <property type="term" value="F:disulfide oxidoreductase activity"/>
    <property type="evidence" value="ECO:0007669"/>
    <property type="project" value="UniProtKB-ARBA"/>
</dbReference>
<evidence type="ECO:0000313" key="5">
    <source>
        <dbReference type="Proteomes" id="UP000706333"/>
    </source>
</evidence>
<name>A0A934TJN6_9RHOB</name>
<dbReference type="InterPro" id="IPR036249">
    <property type="entry name" value="Thioredoxin-like_sf"/>
</dbReference>
<sequence>MRCAATVCAAMIYTALALAANAASPEVLRDLRSGDMRALVIHDTPRDVPAAELLDGDDAVHRLEDWRGRWLVVNFWATWCPPCRAEMPGLDRLEAALGGPGFAVLPVATGRNPMPAVRRFYQEAGLAHLPILRDPRQGFAAAMGVFGLPVTVILDPDGREVARLTGDAHWDGPEARAILDALLAQEDTDNLNER</sequence>
<evidence type="ECO:0000256" key="2">
    <source>
        <dbReference type="SAM" id="SignalP"/>
    </source>
</evidence>
<dbReference type="AlphaFoldDB" id="A0A934TJN6"/>
<reference evidence="4" key="1">
    <citation type="submission" date="2017-05" db="EMBL/GenBank/DDBJ databases">
        <authorList>
            <person name="Imhoff J.F."/>
            <person name="Rahn T."/>
            <person name="Kuenzel S."/>
            <person name="Neulinger S.C."/>
        </authorList>
    </citation>
    <scope>NUCLEOTIDE SEQUENCE</scope>
    <source>
        <strain evidence="4">LMG 28126</strain>
    </source>
</reference>
<feature type="signal peptide" evidence="2">
    <location>
        <begin position="1"/>
        <end position="19"/>
    </location>
</feature>
<dbReference type="InterPro" id="IPR017937">
    <property type="entry name" value="Thioredoxin_CS"/>
</dbReference>
<dbReference type="GO" id="GO:0016209">
    <property type="term" value="F:antioxidant activity"/>
    <property type="evidence" value="ECO:0007669"/>
    <property type="project" value="InterPro"/>
</dbReference>
<dbReference type="CDD" id="cd02966">
    <property type="entry name" value="TlpA_like_family"/>
    <property type="match status" value="1"/>
</dbReference>
<feature type="domain" description="Thioredoxin" evidence="3">
    <location>
        <begin position="42"/>
        <end position="184"/>
    </location>
</feature>
<dbReference type="Proteomes" id="UP000706333">
    <property type="component" value="Unassembled WGS sequence"/>
</dbReference>
<dbReference type="InterPro" id="IPR050553">
    <property type="entry name" value="Thioredoxin_ResA/DsbE_sf"/>
</dbReference>
<dbReference type="PROSITE" id="PS51352">
    <property type="entry name" value="THIOREDOXIN_2"/>
    <property type="match status" value="1"/>
</dbReference>
<feature type="chain" id="PRO_5036806126" evidence="2">
    <location>
        <begin position="20"/>
        <end position="194"/>
    </location>
</feature>
<dbReference type="PROSITE" id="PS00194">
    <property type="entry name" value="THIOREDOXIN_1"/>
    <property type="match status" value="1"/>
</dbReference>
<dbReference type="EMBL" id="NHSD01000243">
    <property type="protein sequence ID" value="MBK5927395.1"/>
    <property type="molecule type" value="Genomic_DNA"/>
</dbReference>
<dbReference type="SUPFAM" id="SSF52833">
    <property type="entry name" value="Thioredoxin-like"/>
    <property type="match status" value="1"/>
</dbReference>
<protein>
    <submittedName>
        <fullName evidence="4">Redoxin</fullName>
    </submittedName>
</protein>
<dbReference type="Pfam" id="PF00578">
    <property type="entry name" value="AhpC-TSA"/>
    <property type="match status" value="1"/>
</dbReference>
<dbReference type="Gene3D" id="3.40.30.10">
    <property type="entry name" value="Glutaredoxin"/>
    <property type="match status" value="1"/>
</dbReference>
<accession>A0A934TJN6</accession>
<evidence type="ECO:0000259" key="3">
    <source>
        <dbReference type="PROSITE" id="PS51352"/>
    </source>
</evidence>
<keyword evidence="5" id="KW-1185">Reference proteome</keyword>
<proteinExistence type="predicted"/>
<dbReference type="InterPro" id="IPR000866">
    <property type="entry name" value="AhpC/TSA"/>
</dbReference>
<reference evidence="4" key="2">
    <citation type="journal article" date="2020" name="Microorganisms">
        <title>Osmotic Adaptation and Compatible Solute Biosynthesis of Phototrophic Bacteria as Revealed from Genome Analyses.</title>
        <authorList>
            <person name="Imhoff J.F."/>
            <person name="Rahn T."/>
            <person name="Kunzel S."/>
            <person name="Keller A."/>
            <person name="Neulinger S.C."/>
        </authorList>
    </citation>
    <scope>NUCLEOTIDE SEQUENCE</scope>
    <source>
        <strain evidence="4">LMG 28126</strain>
    </source>
</reference>
<comment type="caution">
    <text evidence="4">The sequence shown here is derived from an EMBL/GenBank/DDBJ whole genome shotgun (WGS) entry which is preliminary data.</text>
</comment>
<dbReference type="PANTHER" id="PTHR42852">
    <property type="entry name" value="THIOL:DISULFIDE INTERCHANGE PROTEIN DSBE"/>
    <property type="match status" value="1"/>
</dbReference>